<reference evidence="1" key="1">
    <citation type="submission" date="2021-01" db="EMBL/GenBank/DDBJ databases">
        <authorList>
            <person name="Corre E."/>
            <person name="Pelletier E."/>
            <person name="Niang G."/>
            <person name="Scheremetjew M."/>
            <person name="Finn R."/>
            <person name="Kale V."/>
            <person name="Holt S."/>
            <person name="Cochrane G."/>
            <person name="Meng A."/>
            <person name="Brown T."/>
            <person name="Cohen L."/>
        </authorList>
    </citation>
    <scope>NUCLEOTIDE SEQUENCE</scope>
    <source>
        <strain evidence="1">CCMP2222</strain>
    </source>
</reference>
<name>A0A7S2B5B8_9DINO</name>
<gene>
    <name evidence="1" type="ORF">AAND1436_LOCUS9133</name>
</gene>
<evidence type="ECO:0000313" key="1">
    <source>
        <dbReference type="EMBL" id="CAD9386854.1"/>
    </source>
</evidence>
<dbReference type="Gene3D" id="3.40.50.1460">
    <property type="match status" value="1"/>
</dbReference>
<protein>
    <submittedName>
        <fullName evidence="1">Uncharacterized protein</fullName>
    </submittedName>
</protein>
<dbReference type="AlphaFoldDB" id="A0A7S2B5B8"/>
<organism evidence="1">
    <name type="scientific">Alexandrium andersonii</name>
    <dbReference type="NCBI Taxonomy" id="327968"/>
    <lineage>
        <taxon>Eukaryota</taxon>
        <taxon>Sar</taxon>
        <taxon>Alveolata</taxon>
        <taxon>Dinophyceae</taxon>
        <taxon>Gonyaulacales</taxon>
        <taxon>Pyrocystaceae</taxon>
        <taxon>Alexandrium</taxon>
    </lineage>
</organism>
<proteinExistence type="predicted"/>
<dbReference type="EMBL" id="HBGQ01018307">
    <property type="protein sequence ID" value="CAD9386854.1"/>
    <property type="molecule type" value="Transcribed_RNA"/>
</dbReference>
<sequence length="173" mass="18323">MGNSSSTDVAEVFGHVAPALGDAASGIGDLCLETARDVFWGASPGNVHMVACALDHREDEEPASFTAAAGGLCSLAHACGVSSLEVLFNERATLLAVRRALQQVVSRCGRGDTFVFYFGGHCKTLRSYDLSRSVSKIKSNELKALEAVLGLDRLLMGRRFSGSSPRISSGFPR</sequence>
<accession>A0A7S2B5B8</accession>